<dbReference type="EMBL" id="NFJD01000001">
    <property type="protein sequence ID" value="OUO57622.1"/>
    <property type="molecule type" value="Genomic_DNA"/>
</dbReference>
<evidence type="ECO:0000313" key="3">
    <source>
        <dbReference type="Proteomes" id="UP000196368"/>
    </source>
</evidence>
<feature type="chain" id="PRO_5012011568" description="Lipoprotein" evidence="1">
    <location>
        <begin position="29"/>
        <end position="149"/>
    </location>
</feature>
<evidence type="ECO:0000256" key="1">
    <source>
        <dbReference type="SAM" id="SignalP"/>
    </source>
</evidence>
<sequence>MQRPRKFYNKPMKRFGVMLASLGLAACAGQPLVQAPLGADRDGHGCIPSAGYTWSTARQACIRVWEEGITLSGVQDETAAYVVLSLDGTQAEVFLPVKTSPLILSRSFTEDGPCWTQPESPWRLLRPAQGWRLWKDGVLLYQASNPPAR</sequence>
<dbReference type="AlphaFoldDB" id="A0A1Y4DG48"/>
<gene>
    <name evidence="2" type="ORF">B5F75_02275</name>
</gene>
<evidence type="ECO:0008006" key="4">
    <source>
        <dbReference type="Google" id="ProtNLM"/>
    </source>
</evidence>
<name>A0A1Y4DG48_9BACT</name>
<protein>
    <recommendedName>
        <fullName evidence="4">Lipoprotein</fullName>
    </recommendedName>
</protein>
<dbReference type="PROSITE" id="PS51257">
    <property type="entry name" value="PROKAR_LIPOPROTEIN"/>
    <property type="match status" value="1"/>
</dbReference>
<proteinExistence type="predicted"/>
<comment type="caution">
    <text evidence="2">The sequence shown here is derived from an EMBL/GenBank/DDBJ whole genome shotgun (WGS) entry which is preliminary data.</text>
</comment>
<reference evidence="3" key="1">
    <citation type="submission" date="2017-04" db="EMBL/GenBank/DDBJ databases">
        <title>Function of individual gut microbiota members based on whole genome sequencing of pure cultures obtained from chicken caecum.</title>
        <authorList>
            <person name="Medvecky M."/>
            <person name="Cejkova D."/>
            <person name="Polansky O."/>
            <person name="Karasova D."/>
            <person name="Kubasova T."/>
            <person name="Cizek A."/>
            <person name="Rychlik I."/>
        </authorList>
    </citation>
    <scope>NUCLEOTIDE SEQUENCE [LARGE SCALE GENOMIC DNA]</scope>
    <source>
        <strain evidence="3">An273</strain>
    </source>
</reference>
<organism evidence="2 3">
    <name type="scientific">Candidatus Avelusimicrobium gallicola</name>
    <dbReference type="NCBI Taxonomy" id="2562704"/>
    <lineage>
        <taxon>Bacteria</taxon>
        <taxon>Pseudomonadati</taxon>
        <taxon>Elusimicrobiota</taxon>
        <taxon>Elusimicrobia</taxon>
        <taxon>Elusimicrobiales</taxon>
        <taxon>Elusimicrobiaceae</taxon>
        <taxon>Candidatus Avelusimicrobium</taxon>
    </lineage>
</organism>
<dbReference type="Proteomes" id="UP000196368">
    <property type="component" value="Unassembled WGS sequence"/>
</dbReference>
<keyword evidence="1" id="KW-0732">Signal</keyword>
<feature type="signal peptide" evidence="1">
    <location>
        <begin position="1"/>
        <end position="28"/>
    </location>
</feature>
<accession>A0A1Y4DG48</accession>
<evidence type="ECO:0000313" key="2">
    <source>
        <dbReference type="EMBL" id="OUO57622.1"/>
    </source>
</evidence>
<keyword evidence="3" id="KW-1185">Reference proteome</keyword>